<keyword evidence="3" id="KW-1185">Reference proteome</keyword>
<dbReference type="EMBL" id="CP007140">
    <property type="protein sequence ID" value="AJC72667.1"/>
    <property type="molecule type" value="Genomic_DNA"/>
</dbReference>
<dbReference type="KEGG" id="tgy:X802_02545"/>
<evidence type="ECO:0000313" key="2">
    <source>
        <dbReference type="EMBL" id="AJC72667.1"/>
    </source>
</evidence>
<organism evidence="2 3">
    <name type="scientific">Thermococcus guaymasensis DSM 11113</name>
    <dbReference type="NCBI Taxonomy" id="1432656"/>
    <lineage>
        <taxon>Archaea</taxon>
        <taxon>Methanobacteriati</taxon>
        <taxon>Methanobacteriota</taxon>
        <taxon>Thermococci</taxon>
        <taxon>Thermococcales</taxon>
        <taxon>Thermococcaceae</taxon>
        <taxon>Thermococcus</taxon>
    </lineage>
</organism>
<sequence length="192" mass="21535">MGVSIEGTKLLEVSGEEGITAVYRAGKCYVIRRITTGNGYHDRVLVFNPTHSPVELDVAFSYSTPFEDILEADWGRVERHPLREGNTLVWKGADGRVRRLKIEEKSGKIPELFAGSVRKLPAGVERRRCARDAEGSGGGRKVKPENSGFEPKFGLVEVGANFRRIPRESARFYGTVAREKRLKLNSWEEPTF</sequence>
<dbReference type="STRING" id="1432656.X802_02545"/>
<gene>
    <name evidence="2" type="ORF">X802_02545</name>
</gene>
<protein>
    <recommendedName>
        <fullName evidence="1">Putative glycogen debranching enzyme N-terminal domain-containing protein</fullName>
    </recommendedName>
</protein>
<dbReference type="PATRIC" id="fig|1432656.3.peg.496"/>
<accession>A0A0X1KN32</accession>
<dbReference type="Proteomes" id="UP000062043">
    <property type="component" value="Chromosome"/>
</dbReference>
<dbReference type="Pfam" id="PF14742">
    <property type="entry name" value="GDE_N_bis"/>
    <property type="match status" value="1"/>
</dbReference>
<feature type="domain" description="Putative glycogen debranching enzyme N-terminal" evidence="1">
    <location>
        <begin position="23"/>
        <end position="104"/>
    </location>
</feature>
<dbReference type="GeneID" id="27134535"/>
<dbReference type="RefSeq" id="WP_062370712.1">
    <property type="nucleotide sequence ID" value="NZ_CP007140.1"/>
</dbReference>
<evidence type="ECO:0000259" key="1">
    <source>
        <dbReference type="Pfam" id="PF14742"/>
    </source>
</evidence>
<name>A0A0X1KN32_9EURY</name>
<proteinExistence type="predicted"/>
<reference evidence="2 3" key="1">
    <citation type="submission" date="2014-01" db="EMBL/GenBank/DDBJ databases">
        <title>Genome sequencing of Thermococcus guaymasensis.</title>
        <authorList>
            <person name="Zhang X."/>
            <person name="Alvare G."/>
            <person name="Fristensky B."/>
            <person name="Chen L."/>
            <person name="Suen T."/>
            <person name="Chen Q."/>
            <person name="Ma K."/>
        </authorList>
    </citation>
    <scope>NUCLEOTIDE SEQUENCE [LARGE SCALE GENOMIC DNA]</scope>
    <source>
        <strain evidence="2 3">DSM 11113</strain>
    </source>
</reference>
<evidence type="ECO:0000313" key="3">
    <source>
        <dbReference type="Proteomes" id="UP000062043"/>
    </source>
</evidence>
<dbReference type="AlphaFoldDB" id="A0A0X1KN32"/>
<dbReference type="InterPro" id="IPR032856">
    <property type="entry name" value="GDE_N_bis"/>
</dbReference>